<dbReference type="GeneID" id="17325722"/>
<reference evidence="2" key="1">
    <citation type="journal article" date="2013" name="Proc. Natl. Acad. Sci. U.S.A.">
        <title>Genome structure and metabolic features in the red seaweed Chondrus crispus shed light on evolution of the Archaeplastida.</title>
        <authorList>
            <person name="Collen J."/>
            <person name="Porcel B."/>
            <person name="Carre W."/>
            <person name="Ball S.G."/>
            <person name="Chaparro C."/>
            <person name="Tonon T."/>
            <person name="Barbeyron T."/>
            <person name="Michel G."/>
            <person name="Noel B."/>
            <person name="Valentin K."/>
            <person name="Elias M."/>
            <person name="Artiguenave F."/>
            <person name="Arun A."/>
            <person name="Aury J.M."/>
            <person name="Barbosa-Neto J.F."/>
            <person name="Bothwell J.H."/>
            <person name="Bouget F.Y."/>
            <person name="Brillet L."/>
            <person name="Cabello-Hurtado F."/>
            <person name="Capella-Gutierrez S."/>
            <person name="Charrier B."/>
            <person name="Cladiere L."/>
            <person name="Cock J.M."/>
            <person name="Coelho S.M."/>
            <person name="Colleoni C."/>
            <person name="Czjzek M."/>
            <person name="Da Silva C."/>
            <person name="Delage L."/>
            <person name="Denoeud F."/>
            <person name="Deschamps P."/>
            <person name="Dittami S.M."/>
            <person name="Gabaldon T."/>
            <person name="Gachon C.M."/>
            <person name="Groisillier A."/>
            <person name="Herve C."/>
            <person name="Jabbari K."/>
            <person name="Katinka M."/>
            <person name="Kloareg B."/>
            <person name="Kowalczyk N."/>
            <person name="Labadie K."/>
            <person name="Leblanc C."/>
            <person name="Lopez P.J."/>
            <person name="McLachlan D.H."/>
            <person name="Meslet-Cladiere L."/>
            <person name="Moustafa A."/>
            <person name="Nehr Z."/>
            <person name="Nyvall Collen P."/>
            <person name="Panaud O."/>
            <person name="Partensky F."/>
            <person name="Poulain J."/>
            <person name="Rensing S.A."/>
            <person name="Rousvoal S."/>
            <person name="Samson G."/>
            <person name="Symeonidi A."/>
            <person name="Weissenbach J."/>
            <person name="Zambounis A."/>
            <person name="Wincker P."/>
            <person name="Boyen C."/>
        </authorList>
    </citation>
    <scope>NUCLEOTIDE SEQUENCE [LARGE SCALE GENOMIC DNA]</scope>
    <source>
        <strain evidence="2">cv. Stackhouse</strain>
    </source>
</reference>
<proteinExistence type="predicted"/>
<dbReference type="Gramene" id="CDF38144">
    <property type="protein sequence ID" value="CDF38144"/>
    <property type="gene ID" value="CHC_T00006326001"/>
</dbReference>
<organism evidence="1 2">
    <name type="scientific">Chondrus crispus</name>
    <name type="common">Carrageen Irish moss</name>
    <name type="synonym">Polymorpha crispa</name>
    <dbReference type="NCBI Taxonomy" id="2769"/>
    <lineage>
        <taxon>Eukaryota</taxon>
        <taxon>Rhodophyta</taxon>
        <taxon>Florideophyceae</taxon>
        <taxon>Rhodymeniophycidae</taxon>
        <taxon>Gigartinales</taxon>
        <taxon>Gigartinaceae</taxon>
        <taxon>Chondrus</taxon>
    </lineage>
</organism>
<gene>
    <name evidence="1" type="ORF">CHC_T00006326001</name>
</gene>
<name>R7QJ73_CHOCR</name>
<dbReference type="AlphaFoldDB" id="R7QJ73"/>
<dbReference type="Proteomes" id="UP000012073">
    <property type="component" value="Unassembled WGS sequence"/>
</dbReference>
<dbReference type="EMBL" id="HG001898">
    <property type="protein sequence ID" value="CDF38144.1"/>
    <property type="molecule type" value="Genomic_DNA"/>
</dbReference>
<dbReference type="RefSeq" id="XP_005718013.1">
    <property type="nucleotide sequence ID" value="XM_005717956.1"/>
</dbReference>
<evidence type="ECO:0000313" key="2">
    <source>
        <dbReference type="Proteomes" id="UP000012073"/>
    </source>
</evidence>
<keyword evidence="2" id="KW-1185">Reference proteome</keyword>
<sequence>MKTPLQTQLYHREPPAGKMYYTKRFSIAVKMFTF</sequence>
<protein>
    <submittedName>
        <fullName evidence="1">Uncharacterized protein</fullName>
    </submittedName>
</protein>
<dbReference type="KEGG" id="ccp:CHC_T00006326001"/>
<evidence type="ECO:0000313" key="1">
    <source>
        <dbReference type="EMBL" id="CDF38144.1"/>
    </source>
</evidence>
<accession>R7QJ73</accession>